<organism evidence="2 3">
    <name type="scientific">Pseudolycoriella hygida</name>
    <dbReference type="NCBI Taxonomy" id="35572"/>
    <lineage>
        <taxon>Eukaryota</taxon>
        <taxon>Metazoa</taxon>
        <taxon>Ecdysozoa</taxon>
        <taxon>Arthropoda</taxon>
        <taxon>Hexapoda</taxon>
        <taxon>Insecta</taxon>
        <taxon>Pterygota</taxon>
        <taxon>Neoptera</taxon>
        <taxon>Endopterygota</taxon>
        <taxon>Diptera</taxon>
        <taxon>Nematocera</taxon>
        <taxon>Sciaroidea</taxon>
        <taxon>Sciaridae</taxon>
        <taxon>Pseudolycoriella</taxon>
    </lineage>
</organism>
<dbReference type="AlphaFoldDB" id="A0A9Q0MYX7"/>
<proteinExistence type="predicted"/>
<reference evidence="2" key="1">
    <citation type="submission" date="2022-07" db="EMBL/GenBank/DDBJ databases">
        <authorList>
            <person name="Trinca V."/>
            <person name="Uliana J.V.C."/>
            <person name="Torres T.T."/>
            <person name="Ward R.J."/>
            <person name="Monesi N."/>
        </authorList>
    </citation>
    <scope>NUCLEOTIDE SEQUENCE</scope>
    <source>
        <strain evidence="2">HSMRA1968</strain>
        <tissue evidence="2">Whole embryos</tissue>
    </source>
</reference>
<comment type="caution">
    <text evidence="2">The sequence shown here is derived from an EMBL/GenBank/DDBJ whole genome shotgun (WGS) entry which is preliminary data.</text>
</comment>
<protein>
    <submittedName>
        <fullName evidence="2">Uncharacterized protein</fullName>
    </submittedName>
</protein>
<evidence type="ECO:0000256" key="1">
    <source>
        <dbReference type="SAM" id="SignalP"/>
    </source>
</evidence>
<dbReference type="Proteomes" id="UP001151699">
    <property type="component" value="Chromosome X"/>
</dbReference>
<accession>A0A9Q0MYX7</accession>
<evidence type="ECO:0000313" key="2">
    <source>
        <dbReference type="EMBL" id="KAJ6639729.1"/>
    </source>
</evidence>
<keyword evidence="1" id="KW-0732">Signal</keyword>
<sequence>MNTSKGAASAIRNASSGVFKVKNCWYIFILLALLIEISSAARVCDLQPITNRISYHTKARMCLDWSHSGGREDYSRVFEVIDFAKQNITGNYYEFVKMYPTASITMSGEAVSMATFGKRQFSDQGISTRKFDEEQFRDEALIYVTLVDMQGA</sequence>
<feature type="chain" id="PRO_5040463451" evidence="1">
    <location>
        <begin position="41"/>
        <end position="152"/>
    </location>
</feature>
<feature type="signal peptide" evidence="1">
    <location>
        <begin position="1"/>
        <end position="40"/>
    </location>
</feature>
<gene>
    <name evidence="2" type="ORF">Bhyg_12476</name>
</gene>
<name>A0A9Q0MYX7_9DIPT</name>
<evidence type="ECO:0000313" key="3">
    <source>
        <dbReference type="Proteomes" id="UP001151699"/>
    </source>
</evidence>
<dbReference type="EMBL" id="WJQU01000003">
    <property type="protein sequence ID" value="KAJ6639729.1"/>
    <property type="molecule type" value="Genomic_DNA"/>
</dbReference>
<keyword evidence="3" id="KW-1185">Reference proteome</keyword>